<protein>
    <recommendedName>
        <fullName evidence="1">Mei2-like C-terminal RNA recognition motif domain-containing protein</fullName>
    </recommendedName>
</protein>
<accession>A0ABN9TXJ1</accession>
<dbReference type="Pfam" id="PF04059">
    <property type="entry name" value="RRM_2"/>
    <property type="match status" value="1"/>
</dbReference>
<gene>
    <name evidence="2" type="ORF">PCOR1329_LOCUS43297</name>
</gene>
<sequence>MPFDFKIKQCMGYAFVNLTGEEHVQHLIAKFDNQRLWPRSASLKLCCAGLSHTQGLQANVERFRNSPVMGDEVPESFKPALFAGVRQVPFPKPTRQLPPVQS</sequence>
<evidence type="ECO:0000313" key="2">
    <source>
        <dbReference type="EMBL" id="CAK0851031.1"/>
    </source>
</evidence>
<comment type="caution">
    <text evidence="2">The sequence shown here is derived from an EMBL/GenBank/DDBJ whole genome shotgun (WGS) entry which is preliminary data.</text>
</comment>
<feature type="domain" description="Mei2-like C-terminal RNA recognition motif" evidence="1">
    <location>
        <begin position="2"/>
        <end position="64"/>
    </location>
</feature>
<organism evidence="2 3">
    <name type="scientific">Prorocentrum cordatum</name>
    <dbReference type="NCBI Taxonomy" id="2364126"/>
    <lineage>
        <taxon>Eukaryota</taxon>
        <taxon>Sar</taxon>
        <taxon>Alveolata</taxon>
        <taxon>Dinophyceae</taxon>
        <taxon>Prorocentrales</taxon>
        <taxon>Prorocentraceae</taxon>
        <taxon>Prorocentrum</taxon>
    </lineage>
</organism>
<dbReference type="EMBL" id="CAUYUJ010015203">
    <property type="protein sequence ID" value="CAK0851031.1"/>
    <property type="molecule type" value="Genomic_DNA"/>
</dbReference>
<evidence type="ECO:0000259" key="1">
    <source>
        <dbReference type="Pfam" id="PF04059"/>
    </source>
</evidence>
<proteinExistence type="predicted"/>
<dbReference type="Proteomes" id="UP001189429">
    <property type="component" value="Unassembled WGS sequence"/>
</dbReference>
<dbReference type="InterPro" id="IPR007201">
    <property type="entry name" value="Mei2-like_Rrm_C"/>
</dbReference>
<name>A0ABN9TXJ1_9DINO</name>
<evidence type="ECO:0000313" key="3">
    <source>
        <dbReference type="Proteomes" id="UP001189429"/>
    </source>
</evidence>
<keyword evidence="3" id="KW-1185">Reference proteome</keyword>
<reference evidence="2" key="1">
    <citation type="submission" date="2023-10" db="EMBL/GenBank/DDBJ databases">
        <authorList>
            <person name="Chen Y."/>
            <person name="Shah S."/>
            <person name="Dougan E. K."/>
            <person name="Thang M."/>
            <person name="Chan C."/>
        </authorList>
    </citation>
    <scope>NUCLEOTIDE SEQUENCE [LARGE SCALE GENOMIC DNA]</scope>
</reference>